<dbReference type="SUPFAM" id="SSF53850">
    <property type="entry name" value="Periplasmic binding protein-like II"/>
    <property type="match status" value="1"/>
</dbReference>
<dbReference type="Pfam" id="PF00126">
    <property type="entry name" value="HTH_1"/>
    <property type="match status" value="1"/>
</dbReference>
<dbReference type="InterPro" id="IPR058163">
    <property type="entry name" value="LysR-type_TF_proteobact-type"/>
</dbReference>
<evidence type="ECO:0000256" key="2">
    <source>
        <dbReference type="ARBA" id="ARBA00023015"/>
    </source>
</evidence>
<organism evidence="6">
    <name type="scientific">hydrothermal vent metagenome</name>
    <dbReference type="NCBI Taxonomy" id="652676"/>
    <lineage>
        <taxon>unclassified sequences</taxon>
        <taxon>metagenomes</taxon>
        <taxon>ecological metagenomes</taxon>
    </lineage>
</organism>
<proteinExistence type="inferred from homology"/>
<dbReference type="GO" id="GO:0043565">
    <property type="term" value="F:sequence-specific DNA binding"/>
    <property type="evidence" value="ECO:0007669"/>
    <property type="project" value="TreeGrafter"/>
</dbReference>
<dbReference type="FunFam" id="1.10.10.10:FF:000001">
    <property type="entry name" value="LysR family transcriptional regulator"/>
    <property type="match status" value="1"/>
</dbReference>
<keyword evidence="4" id="KW-0804">Transcription</keyword>
<dbReference type="FunFam" id="3.40.190.290:FF:000001">
    <property type="entry name" value="Transcriptional regulator, LysR family"/>
    <property type="match status" value="1"/>
</dbReference>
<dbReference type="PANTHER" id="PTHR30537">
    <property type="entry name" value="HTH-TYPE TRANSCRIPTIONAL REGULATOR"/>
    <property type="match status" value="1"/>
</dbReference>
<gene>
    <name evidence="6" type="ORF">MNBD_ALPHA03-2087</name>
</gene>
<feature type="domain" description="HTH lysR-type" evidence="5">
    <location>
        <begin position="1"/>
        <end position="59"/>
    </location>
</feature>
<comment type="similarity">
    <text evidence="1">Belongs to the LysR transcriptional regulatory family.</text>
</comment>
<evidence type="ECO:0000256" key="4">
    <source>
        <dbReference type="ARBA" id="ARBA00023163"/>
    </source>
</evidence>
<evidence type="ECO:0000313" key="6">
    <source>
        <dbReference type="EMBL" id="VAX07256.1"/>
    </source>
</evidence>
<dbReference type="Pfam" id="PF03466">
    <property type="entry name" value="LysR_substrate"/>
    <property type="match status" value="1"/>
</dbReference>
<dbReference type="InterPro" id="IPR005119">
    <property type="entry name" value="LysR_subst-bd"/>
</dbReference>
<keyword evidence="2" id="KW-0805">Transcription regulation</keyword>
<dbReference type="InterPro" id="IPR036390">
    <property type="entry name" value="WH_DNA-bd_sf"/>
</dbReference>
<dbReference type="InterPro" id="IPR000847">
    <property type="entry name" value="LysR_HTH_N"/>
</dbReference>
<evidence type="ECO:0000256" key="1">
    <source>
        <dbReference type="ARBA" id="ARBA00009437"/>
    </source>
</evidence>
<dbReference type="GO" id="GO:0006351">
    <property type="term" value="P:DNA-templated transcription"/>
    <property type="evidence" value="ECO:0007669"/>
    <property type="project" value="TreeGrafter"/>
</dbReference>
<protein>
    <submittedName>
        <fullName evidence="6">Transcriptional regulator, LysR family</fullName>
    </submittedName>
</protein>
<dbReference type="SUPFAM" id="SSF46785">
    <property type="entry name" value="Winged helix' DNA-binding domain"/>
    <property type="match status" value="1"/>
</dbReference>
<dbReference type="EMBL" id="UOFW01000201">
    <property type="protein sequence ID" value="VAX07256.1"/>
    <property type="molecule type" value="Genomic_DNA"/>
</dbReference>
<dbReference type="PROSITE" id="PS50931">
    <property type="entry name" value="HTH_LYSR"/>
    <property type="match status" value="1"/>
</dbReference>
<evidence type="ECO:0000259" key="5">
    <source>
        <dbReference type="PROSITE" id="PS50931"/>
    </source>
</evidence>
<name>A0A3B1AMS5_9ZZZZ</name>
<dbReference type="Gene3D" id="3.40.190.290">
    <property type="match status" value="1"/>
</dbReference>
<dbReference type="CDD" id="cd08422">
    <property type="entry name" value="PBP2_CrgA_like"/>
    <property type="match status" value="1"/>
</dbReference>
<keyword evidence="3" id="KW-0238">DNA-binding</keyword>
<sequence>MGQLEDMTAFVRIVDAGTISRAAEQSGMAKSALSRRLSDLETRMNVQLLNRTTRKSSLTEAGRSYYARAQQIINDVNELHALTSNAKAALQGDLKIAVPNSFGLLHLTPLINEFAKLHPQIDFQVNFSDGQVDLVEEGFDIAVRIAELKNSSHIARKLTQINLILCTSPEYILKTGSPQDPHDLKNHDFIGYSLSSNSSFKLTDAQGSETILRPSFKINANNGEYLCAAAIAGLGIAALPTFLVSKAIDEGKLIQLLPQYSLPAFNAYALYPQTRHLSRRVRVFIDFLVDKFAGPPHWDAPVFKNSK</sequence>
<evidence type="ECO:0000256" key="3">
    <source>
        <dbReference type="ARBA" id="ARBA00023125"/>
    </source>
</evidence>
<reference evidence="6" key="1">
    <citation type="submission" date="2018-06" db="EMBL/GenBank/DDBJ databases">
        <authorList>
            <person name="Zhirakovskaya E."/>
        </authorList>
    </citation>
    <scope>NUCLEOTIDE SEQUENCE</scope>
</reference>
<dbReference type="PANTHER" id="PTHR30537:SF5">
    <property type="entry name" value="HTH-TYPE TRANSCRIPTIONAL ACTIVATOR TTDR-RELATED"/>
    <property type="match status" value="1"/>
</dbReference>
<dbReference type="InterPro" id="IPR036388">
    <property type="entry name" value="WH-like_DNA-bd_sf"/>
</dbReference>
<accession>A0A3B1AMS5</accession>
<dbReference type="Gene3D" id="1.10.10.10">
    <property type="entry name" value="Winged helix-like DNA-binding domain superfamily/Winged helix DNA-binding domain"/>
    <property type="match status" value="1"/>
</dbReference>
<dbReference type="AlphaFoldDB" id="A0A3B1AMS5"/>
<dbReference type="GO" id="GO:0003700">
    <property type="term" value="F:DNA-binding transcription factor activity"/>
    <property type="evidence" value="ECO:0007669"/>
    <property type="project" value="InterPro"/>
</dbReference>